<proteinExistence type="predicted"/>
<feature type="compositionally biased region" description="Gly residues" evidence="1">
    <location>
        <begin position="90"/>
        <end position="102"/>
    </location>
</feature>
<feature type="compositionally biased region" description="Basic and acidic residues" evidence="1">
    <location>
        <begin position="60"/>
        <end position="78"/>
    </location>
</feature>
<evidence type="ECO:0000313" key="2">
    <source>
        <dbReference type="EMBL" id="GAQ84048.1"/>
    </source>
</evidence>
<feature type="compositionally biased region" description="Gly residues" evidence="1">
    <location>
        <begin position="226"/>
        <end position="235"/>
    </location>
</feature>
<feature type="compositionally biased region" description="Basic and acidic residues" evidence="1">
    <location>
        <begin position="272"/>
        <end position="285"/>
    </location>
</feature>
<evidence type="ECO:0000256" key="1">
    <source>
        <dbReference type="SAM" id="MobiDB-lite"/>
    </source>
</evidence>
<feature type="region of interest" description="Disordered" evidence="1">
    <location>
        <begin position="649"/>
        <end position="855"/>
    </location>
</feature>
<evidence type="ECO:0000313" key="3">
    <source>
        <dbReference type="Proteomes" id="UP000054558"/>
    </source>
</evidence>
<accession>A0A1Y1I7G2</accession>
<feature type="compositionally biased region" description="Gly residues" evidence="1">
    <location>
        <begin position="829"/>
        <end position="848"/>
    </location>
</feature>
<dbReference type="PANTHER" id="PTHR38371">
    <property type="entry name" value="RHO GTPASE-ACTIVATING PROTEIN"/>
    <property type="match status" value="1"/>
</dbReference>
<feature type="compositionally biased region" description="Gly residues" evidence="1">
    <location>
        <begin position="705"/>
        <end position="720"/>
    </location>
</feature>
<feature type="compositionally biased region" description="Polar residues" evidence="1">
    <location>
        <begin position="428"/>
        <end position="440"/>
    </location>
</feature>
<feature type="compositionally biased region" description="Basic and acidic residues" evidence="1">
    <location>
        <begin position="686"/>
        <end position="699"/>
    </location>
</feature>
<feature type="region of interest" description="Disordered" evidence="1">
    <location>
        <begin position="1"/>
        <end position="343"/>
    </location>
</feature>
<feature type="compositionally biased region" description="Polar residues" evidence="1">
    <location>
        <begin position="557"/>
        <end position="566"/>
    </location>
</feature>
<feature type="compositionally biased region" description="Basic and acidic residues" evidence="1">
    <location>
        <begin position="103"/>
        <end position="130"/>
    </location>
</feature>
<dbReference type="OrthoDB" id="1671977at2759"/>
<name>A0A1Y1I7G2_KLENI</name>
<reference evidence="2 3" key="1">
    <citation type="journal article" date="2014" name="Nat. Commun.">
        <title>Klebsormidium flaccidum genome reveals primary factors for plant terrestrial adaptation.</title>
        <authorList>
            <person name="Hori K."/>
            <person name="Maruyama F."/>
            <person name="Fujisawa T."/>
            <person name="Togashi T."/>
            <person name="Yamamoto N."/>
            <person name="Seo M."/>
            <person name="Sato S."/>
            <person name="Yamada T."/>
            <person name="Mori H."/>
            <person name="Tajima N."/>
            <person name="Moriyama T."/>
            <person name="Ikeuchi M."/>
            <person name="Watanabe M."/>
            <person name="Wada H."/>
            <person name="Kobayashi K."/>
            <person name="Saito M."/>
            <person name="Masuda T."/>
            <person name="Sasaki-Sekimoto Y."/>
            <person name="Mashiguchi K."/>
            <person name="Awai K."/>
            <person name="Shimojima M."/>
            <person name="Masuda S."/>
            <person name="Iwai M."/>
            <person name="Nobusawa T."/>
            <person name="Narise T."/>
            <person name="Kondo S."/>
            <person name="Saito H."/>
            <person name="Sato R."/>
            <person name="Murakawa M."/>
            <person name="Ihara Y."/>
            <person name="Oshima-Yamada Y."/>
            <person name="Ohtaka K."/>
            <person name="Satoh M."/>
            <person name="Sonobe K."/>
            <person name="Ishii M."/>
            <person name="Ohtani R."/>
            <person name="Kanamori-Sato M."/>
            <person name="Honoki R."/>
            <person name="Miyazaki D."/>
            <person name="Mochizuki H."/>
            <person name="Umetsu J."/>
            <person name="Higashi K."/>
            <person name="Shibata D."/>
            <person name="Kamiya Y."/>
            <person name="Sato N."/>
            <person name="Nakamura Y."/>
            <person name="Tabata S."/>
            <person name="Ida S."/>
            <person name="Kurokawa K."/>
            <person name="Ohta H."/>
        </authorList>
    </citation>
    <scope>NUCLEOTIDE SEQUENCE [LARGE SCALE GENOMIC DNA]</scope>
    <source>
        <strain evidence="2 3">NIES-2285</strain>
    </source>
</reference>
<feature type="compositionally biased region" description="Gly residues" evidence="1">
    <location>
        <begin position="759"/>
        <end position="768"/>
    </location>
</feature>
<feature type="compositionally biased region" description="Low complexity" evidence="1">
    <location>
        <begin position="502"/>
        <end position="511"/>
    </location>
</feature>
<feature type="compositionally biased region" description="Basic and acidic residues" evidence="1">
    <location>
        <begin position="469"/>
        <end position="480"/>
    </location>
</feature>
<protein>
    <submittedName>
        <fullName evidence="2">Uncharacterized protein</fullName>
    </submittedName>
</protein>
<keyword evidence="3" id="KW-1185">Reference proteome</keyword>
<sequence length="986" mass="103762">MPNEGFQPVGSRLRAIRKRDRQDDLEPPSFSLGIGEVAEMPSFDLGIDSDGEPNGSEGLGLRDSKGLQKSSAVEDKSLRNLRGPQKGADGMAGRGLGQGQRGGSERHDELQDGKVRPRESEERAQFDRRASYAAGRRLTPDRTPSEAAAKSRNRLQKVSSGASEREVQAAAPSPRVAQSPDKPGGAFADSDEEDQALLSIDFRSAGKRRASNGLTPIRKQVSEAGQGLGLGGWRGKGAARESVDRVPVSDAAAAQTPREAELRRAGNLTTELEPRSGKVPSRVDTEPAQGSEQQHPDAGRCQSSAKLPSDGVRTPPSGLMQKRNGLEMGSLGERKRVNSSGVSDGLEVLLKRSSGVALGASLEERLGEKGARKEESKFGGRDFVPDSEDDEIEDVSSPEAKKVPVGPVSGKRRVTLGSAHLRQDQPRANHTTPRGQTITTPIGPEARVLRTPLDGEKQEPLSRQMQNSKGDELGMDKWPGDAELGVKSAKKLSGEGSGGSASGRKSSLLSGLRKRKSDENGGGWSEWPANAFGGLGVDESGRSGKENGIGTGEGRRNQNGNGTQFGSEEDGMGARRPVPPDLENGRKGGLVDNPAAKVKGSSPSWNVREAKKGKRWSGFGAAEETSAGFAGFGTTSERTYPAFGAAAGGFGTGSERTYPPFGATTGSDNPGFEKGFERSYPPFGGLRREGPSGRERDGFAEDAEGLGGFGEGFKGFGGASRGVSSAGGDERAERDRGSRRPWSPPPPDFGSLEDDEDTWGGGATGSGIGSRAERNAEWGGGTEAGNGTERADGTESAHGMAAAENGTDWERRPNWGEDLDANGLDADGLGQGGTREGGPGADGSGASGTGAAEQEAVVRLLRERLPHYKPLDMLMREGGFDNEPIFIDYRNQFADIPAGGGGTSRSYGGKKSSSGRRPAKPAGPVHTGGSQEKGHWTTIGGKKVYVNKTGKTLEGRAAYRSHLKDSGAQPKKKRKKARRKGASKKR</sequence>
<feature type="region of interest" description="Disordered" evidence="1">
    <location>
        <begin position="366"/>
        <end position="616"/>
    </location>
</feature>
<feature type="compositionally biased region" description="Acidic residues" evidence="1">
    <location>
        <begin position="385"/>
        <end position="396"/>
    </location>
</feature>
<feature type="compositionally biased region" description="Basic and acidic residues" evidence="1">
    <location>
        <begin position="728"/>
        <end position="738"/>
    </location>
</feature>
<feature type="region of interest" description="Disordered" evidence="1">
    <location>
        <begin position="893"/>
        <end position="986"/>
    </location>
</feature>
<dbReference type="OMA" id="FQDGGGE"/>
<feature type="compositionally biased region" description="Basic and acidic residues" evidence="1">
    <location>
        <begin position="366"/>
        <end position="384"/>
    </location>
</feature>
<dbReference type="EMBL" id="DF237123">
    <property type="protein sequence ID" value="GAQ84048.1"/>
    <property type="molecule type" value="Genomic_DNA"/>
</dbReference>
<dbReference type="AlphaFoldDB" id="A0A1Y1I7G2"/>
<feature type="compositionally biased region" description="Basic residues" evidence="1">
    <location>
        <begin position="970"/>
        <end position="986"/>
    </location>
</feature>
<gene>
    <name evidence="2" type="ORF">KFL_001740070</name>
</gene>
<dbReference type="PANTHER" id="PTHR38371:SF1">
    <property type="entry name" value="RHO GTPASE-ACTIVATING PROTEIN"/>
    <property type="match status" value="1"/>
</dbReference>
<dbReference type="Proteomes" id="UP000054558">
    <property type="component" value="Unassembled WGS sequence"/>
</dbReference>
<organism evidence="2 3">
    <name type="scientific">Klebsormidium nitens</name>
    <name type="common">Green alga</name>
    <name type="synonym">Ulothrix nitens</name>
    <dbReference type="NCBI Taxonomy" id="105231"/>
    <lineage>
        <taxon>Eukaryota</taxon>
        <taxon>Viridiplantae</taxon>
        <taxon>Streptophyta</taxon>
        <taxon>Klebsormidiophyceae</taxon>
        <taxon>Klebsormidiales</taxon>
        <taxon>Klebsormidiaceae</taxon>
        <taxon>Klebsormidium</taxon>
    </lineage>
</organism>